<feature type="chain" id="PRO_5037713206" evidence="2">
    <location>
        <begin position="24"/>
        <end position="737"/>
    </location>
</feature>
<keyword evidence="1" id="KW-1133">Transmembrane helix</keyword>
<feature type="signal peptide" evidence="2">
    <location>
        <begin position="1"/>
        <end position="23"/>
    </location>
</feature>
<accession>A0A914H6L4</accession>
<dbReference type="Proteomes" id="UP000887572">
    <property type="component" value="Unplaced"/>
</dbReference>
<dbReference type="PROSITE" id="PS51257">
    <property type="entry name" value="PROKAR_LIPOPROTEIN"/>
    <property type="match status" value="1"/>
</dbReference>
<feature type="transmembrane region" description="Helical" evidence="1">
    <location>
        <begin position="56"/>
        <end position="76"/>
    </location>
</feature>
<evidence type="ECO:0000256" key="1">
    <source>
        <dbReference type="SAM" id="Phobius"/>
    </source>
</evidence>
<reference evidence="4" key="1">
    <citation type="submission" date="2022-11" db="UniProtKB">
        <authorList>
            <consortium name="WormBaseParasite"/>
        </authorList>
    </citation>
    <scope>IDENTIFICATION</scope>
</reference>
<name>A0A914H6L4_GLORO</name>
<sequence length="737" mass="81832">MCRQPWLSLLIGAVLSALFLVACEPVYGNMNAPHAAAHPQSAANNNNDNTAIANELIASMFLLGMLSSFSMLSALFTKPGSSIQMSGFYRVLLVIHCSVSTVQTAGLAFKDGFSFIAPEEVVFDSVCNYEYSDVKKAFDKTIPATSAALNIPKPKSSNVTVADSMCLLEHKCSWGKCWPMDGKPATSCCPEHYEFVCCKEVGEAEQTLLKQMEGCKETLNKHCPCGLYNCIHKKGAGRTACCAEHYEFSCCKKPPPPETPTALQLKQNETCAVVAKADCDCGWAKCIRDEGYSATACCAANYKFTCCVTPPTTILPPVLMEQMEQCNKTRAACPCGWGNCIPTVGTGSTPCCASHYEFVCCTEPMVRQWQEIDECVRVRNKCNTRCLPKRGHAANACCSANYKYTCLQPEFVQRDTSSTLEELLTDFQKRKECNGNNSECNCCWRKGSTAAQTKPIQNCRAAHEKAQCYCALIPVSKPDYDPANHFCIKDKTQMASAYCEEGYRFLKPCLNPNPAFIYTNSHLYTEWSEECNAMIKKHCKCPNNFTVHVCELDGTKNLTSRFPAGSIDNVCCYAPYSFKCCPSGPRLLPAGIKDFPADHRFKIERLQPNTRKTDFAWEKPVSEHCKQKVENCSCGHASCLFTGAQKHDIIDICCEEQYEFKCCPDLDDQLRILKNLWTGMSSTEYVYVRDGTCTNKTAIKRICKTCDRIFCFPREGVPASVCCPENYESTCCMPGSF</sequence>
<evidence type="ECO:0000313" key="4">
    <source>
        <dbReference type="WBParaSite" id="Gr19_v10_g14660.t2"/>
    </source>
</evidence>
<evidence type="ECO:0000256" key="2">
    <source>
        <dbReference type="SAM" id="SignalP"/>
    </source>
</evidence>
<keyword evidence="2" id="KW-0732">Signal</keyword>
<feature type="transmembrane region" description="Helical" evidence="1">
    <location>
        <begin position="88"/>
        <end position="109"/>
    </location>
</feature>
<evidence type="ECO:0000313" key="3">
    <source>
        <dbReference type="Proteomes" id="UP000887572"/>
    </source>
</evidence>
<protein>
    <submittedName>
        <fullName evidence="4">Uncharacterized protein</fullName>
    </submittedName>
</protein>
<proteinExistence type="predicted"/>
<dbReference type="WBParaSite" id="Gr19_v10_g14660.t2">
    <property type="protein sequence ID" value="Gr19_v10_g14660.t2"/>
    <property type="gene ID" value="Gr19_v10_g14660"/>
</dbReference>
<organism evidence="3 4">
    <name type="scientific">Globodera rostochiensis</name>
    <name type="common">Golden nematode worm</name>
    <name type="synonym">Heterodera rostochiensis</name>
    <dbReference type="NCBI Taxonomy" id="31243"/>
    <lineage>
        <taxon>Eukaryota</taxon>
        <taxon>Metazoa</taxon>
        <taxon>Ecdysozoa</taxon>
        <taxon>Nematoda</taxon>
        <taxon>Chromadorea</taxon>
        <taxon>Rhabditida</taxon>
        <taxon>Tylenchina</taxon>
        <taxon>Tylenchomorpha</taxon>
        <taxon>Tylenchoidea</taxon>
        <taxon>Heteroderidae</taxon>
        <taxon>Heteroderinae</taxon>
        <taxon>Globodera</taxon>
    </lineage>
</organism>
<keyword evidence="3" id="KW-1185">Reference proteome</keyword>
<keyword evidence="1" id="KW-0472">Membrane</keyword>
<dbReference type="AlphaFoldDB" id="A0A914H6L4"/>
<keyword evidence="1" id="KW-0812">Transmembrane</keyword>